<dbReference type="AlphaFoldDB" id="A0A2G8RPS2"/>
<evidence type="ECO:0000313" key="2">
    <source>
        <dbReference type="Proteomes" id="UP000230002"/>
    </source>
</evidence>
<comment type="caution">
    <text evidence="1">The sequence shown here is derived from an EMBL/GenBank/DDBJ whole genome shotgun (WGS) entry which is preliminary data.</text>
</comment>
<keyword evidence="2" id="KW-1185">Reference proteome</keyword>
<evidence type="ECO:0000313" key="1">
    <source>
        <dbReference type="EMBL" id="PIL23503.1"/>
    </source>
</evidence>
<sequence length="89" mass="9897">MGVEARQPTPGTNSVGIQTTLTSSPYAEVPPSPHNRLLLPHGAHKTKLKLAIIQSHPIPASMFLREQRKYEHDYQDYRFNIAYAAVAAT</sequence>
<gene>
    <name evidence="1" type="ORF">GSI_14815</name>
</gene>
<reference evidence="1 2" key="1">
    <citation type="journal article" date="2015" name="Sci. Rep.">
        <title>Chromosome-level genome map provides insights into diverse defense mechanisms in the medicinal fungus Ganoderma sinense.</title>
        <authorList>
            <person name="Zhu Y."/>
            <person name="Xu J."/>
            <person name="Sun C."/>
            <person name="Zhou S."/>
            <person name="Xu H."/>
            <person name="Nelson D.R."/>
            <person name="Qian J."/>
            <person name="Song J."/>
            <person name="Luo H."/>
            <person name="Xiang L."/>
            <person name="Li Y."/>
            <person name="Xu Z."/>
            <person name="Ji A."/>
            <person name="Wang L."/>
            <person name="Lu S."/>
            <person name="Hayward A."/>
            <person name="Sun W."/>
            <person name="Li X."/>
            <person name="Schwartz D.C."/>
            <person name="Wang Y."/>
            <person name="Chen S."/>
        </authorList>
    </citation>
    <scope>NUCLEOTIDE SEQUENCE [LARGE SCALE GENOMIC DNA]</scope>
    <source>
        <strain evidence="1 2">ZZ0214-1</strain>
    </source>
</reference>
<proteinExistence type="predicted"/>
<dbReference type="Proteomes" id="UP000230002">
    <property type="component" value="Unassembled WGS sequence"/>
</dbReference>
<name>A0A2G8RPS2_9APHY</name>
<protein>
    <submittedName>
        <fullName evidence="1">Uncharacterized protein</fullName>
    </submittedName>
</protein>
<organism evidence="1 2">
    <name type="scientific">Ganoderma sinense ZZ0214-1</name>
    <dbReference type="NCBI Taxonomy" id="1077348"/>
    <lineage>
        <taxon>Eukaryota</taxon>
        <taxon>Fungi</taxon>
        <taxon>Dikarya</taxon>
        <taxon>Basidiomycota</taxon>
        <taxon>Agaricomycotina</taxon>
        <taxon>Agaricomycetes</taxon>
        <taxon>Polyporales</taxon>
        <taxon>Polyporaceae</taxon>
        <taxon>Ganoderma</taxon>
    </lineage>
</organism>
<accession>A0A2G8RPS2</accession>
<dbReference type="EMBL" id="AYKW01000068">
    <property type="protein sequence ID" value="PIL23503.1"/>
    <property type="molecule type" value="Genomic_DNA"/>
</dbReference>